<feature type="compositionally biased region" description="Low complexity" evidence="4">
    <location>
        <begin position="249"/>
        <end position="260"/>
    </location>
</feature>
<feature type="compositionally biased region" description="Polar residues" evidence="4">
    <location>
        <begin position="1"/>
        <end position="14"/>
    </location>
</feature>
<dbReference type="SUPFAM" id="SSF81811">
    <property type="entry name" value="Helical domain of Sec23/24"/>
    <property type="match status" value="1"/>
</dbReference>
<evidence type="ECO:0000313" key="6">
    <source>
        <dbReference type="Proteomes" id="UP000694891"/>
    </source>
</evidence>
<keyword evidence="6" id="KW-1185">Reference proteome</keyword>
<dbReference type="SUPFAM" id="SSF53300">
    <property type="entry name" value="vWA-like"/>
    <property type="match status" value="1"/>
</dbReference>
<dbReference type="GO" id="GO:0090110">
    <property type="term" value="P:COPII-coated vesicle cargo loading"/>
    <property type="evidence" value="ECO:0007669"/>
    <property type="project" value="TreeGrafter"/>
</dbReference>
<feature type="compositionally biased region" description="Polar residues" evidence="4">
    <location>
        <begin position="40"/>
        <end position="53"/>
    </location>
</feature>
<dbReference type="PANTHER" id="PTHR13803:SF29">
    <property type="entry name" value="PROTEIN TRANSPORT PROTEIN SEC24C"/>
    <property type="match status" value="1"/>
</dbReference>
<dbReference type="GO" id="GO:0030127">
    <property type="term" value="C:COPII vesicle coat"/>
    <property type="evidence" value="ECO:0007669"/>
    <property type="project" value="InterPro"/>
</dbReference>
<dbReference type="InterPro" id="IPR017896">
    <property type="entry name" value="4Fe4S_Fe-S-bd"/>
</dbReference>
<dbReference type="InterPro" id="IPR036180">
    <property type="entry name" value="Gelsolin-like_dom_sf"/>
</dbReference>
<feature type="region of interest" description="Disordered" evidence="4">
    <location>
        <begin position="197"/>
        <end position="264"/>
    </location>
</feature>
<dbReference type="GO" id="GO:0006886">
    <property type="term" value="P:intracellular protein transport"/>
    <property type="evidence" value="ECO:0007669"/>
    <property type="project" value="InterPro"/>
</dbReference>
<dbReference type="InterPro" id="IPR006900">
    <property type="entry name" value="Sec23/24_helical_dom"/>
</dbReference>
<dbReference type="Gene3D" id="2.30.30.380">
    <property type="entry name" value="Zn-finger domain of Sec23/24"/>
    <property type="match status" value="1"/>
</dbReference>
<organism evidence="6 7">
    <name type="scientific">Stegastes partitus</name>
    <name type="common">bicolor damselfish</name>
    <dbReference type="NCBI Taxonomy" id="144197"/>
    <lineage>
        <taxon>Eukaryota</taxon>
        <taxon>Metazoa</taxon>
        <taxon>Chordata</taxon>
        <taxon>Craniata</taxon>
        <taxon>Vertebrata</taxon>
        <taxon>Euteleostomi</taxon>
        <taxon>Actinopterygii</taxon>
        <taxon>Neopterygii</taxon>
        <taxon>Teleostei</taxon>
        <taxon>Neoteleostei</taxon>
        <taxon>Acanthomorphata</taxon>
        <taxon>Ovalentaria</taxon>
        <taxon>Pomacentridae</taxon>
        <taxon>Stegastes</taxon>
    </lineage>
</organism>
<feature type="region of interest" description="Disordered" evidence="4">
    <location>
        <begin position="1"/>
        <end position="130"/>
    </location>
</feature>
<keyword evidence="3" id="KW-0968">Cytoplasmic vesicle</keyword>
<evidence type="ECO:0000256" key="1">
    <source>
        <dbReference type="ARBA" id="ARBA00004299"/>
    </source>
</evidence>
<sequence>MMDFPTPNQSQTPRQPWAGQNGWSPAAPPGPLCNPLPSFQHFNLGSPSDQTPCYNHPQASHPDPQGDLTPCPSRNGAPQGPQYAHSPDQSAQRIIPDVSSTIPAASQGKNLPPCSLPLRGSQPMQPCRPRQMSLYSPGSPYQAVSAPFQPPYMPQGLLNGPQSPHQNHPPLYPPLFGQCEPQSPQCVAQPALEGAHMGSSGGYTHDLASPTSPIIQQQQQQQQQPQWALAARSTGAVNESVPSAPARDSSVTPQSPSSESRYGLDPELLPSVVKVMAEDRAEWEGKVFVSEPFSRLPPLATTSCVVEDRGNASPSAIRSTSYCVPCEGQTALLSRLPLGALVTPLVKQNAGEKPLPLCKETECVVGCGWCGASMCPAMAWQDCGQRFCCPFCGKLSEVLWQHYQPTKGVEGVRVDKDKRPELSMGSYEMLSSQKGEAAALLLAIDVSGSALRGGHLEFVTQQIHLLLSSLNREHGDSWSDVRVGLMTYDSRIHLYDLSPALSRPHMLVITETQDLQLPVREGLLVSLRDGISSIDSVLQLIPQLTADCVDSAGVPMELPIRAGLALLQGLSCPGKLLVFHSAPLIETGLTNSSSGFFGTSKPKSIFQPSEPAVSLAKECVRQGCGVHLFVLSQQDVGGAWPGHIPYLTGGALHTYGHLQGEMDRERFSSDLQRVVETDTGYRAELRIFVSKDLRVSGCYGLFVPGPSPGHVTMATLDRWTTLAVELAHSRALDETRGVAIQLVLSYSIQTGERRTRVHTLSLRCSHQLQDAFRHYQAQTLLTFYCKKMYCAVLERPLQELREELQTEVTEALASYRKHCCSASVSAGQLVLPQYLRALPVYINSLRKSEVLLPGLRSSVHQRLQQRCQVLSMDTCSTATHFYPLLLPLPLALDSSNPWSPEGALRCSAASLEPRGLYLVHAPLTLLLWVGTQVPACTLVELFNTSCFSSLPSGETKLPVLENPLSISVRLLINSLNSEAACSRKLWVVKQGDTCEEALQRHLVEDKSPNGGASYADFLYHLHVNSVRLLQ</sequence>
<dbReference type="InterPro" id="IPR036465">
    <property type="entry name" value="vWFA_dom_sf"/>
</dbReference>
<name>A0A9Y4KC86_9TELE</name>
<feature type="compositionally biased region" description="Low complexity" evidence="4">
    <location>
        <begin position="213"/>
        <end position="226"/>
    </location>
</feature>
<dbReference type="Gene3D" id="1.20.120.730">
    <property type="entry name" value="Sec23/Sec24 helical domain"/>
    <property type="match status" value="1"/>
</dbReference>
<dbReference type="Pfam" id="PF04815">
    <property type="entry name" value="Sec23_helical"/>
    <property type="match status" value="1"/>
</dbReference>
<dbReference type="PROSITE" id="PS51379">
    <property type="entry name" value="4FE4S_FER_2"/>
    <property type="match status" value="1"/>
</dbReference>
<evidence type="ECO:0000259" key="5">
    <source>
        <dbReference type="PROSITE" id="PS51379"/>
    </source>
</evidence>
<gene>
    <name evidence="7" type="primary">LOC103362347</name>
</gene>
<dbReference type="InterPro" id="IPR012990">
    <property type="entry name" value="Beta-sandwich_Sec23_24"/>
</dbReference>
<dbReference type="Gene3D" id="2.60.40.1670">
    <property type="entry name" value="beta-sandwich domain of Sec23/24"/>
    <property type="match status" value="1"/>
</dbReference>
<dbReference type="GeneID" id="103362347"/>
<dbReference type="SUPFAM" id="SSF82919">
    <property type="entry name" value="Zn-finger domain of Sec23/24"/>
    <property type="match status" value="1"/>
</dbReference>
<dbReference type="Pfam" id="PF04811">
    <property type="entry name" value="Sec23_trunk"/>
    <property type="match status" value="1"/>
</dbReference>
<dbReference type="GO" id="GO:0005789">
    <property type="term" value="C:endoplasmic reticulum membrane"/>
    <property type="evidence" value="ECO:0007669"/>
    <property type="project" value="UniProtKB-SubCell"/>
</dbReference>
<dbReference type="Gene3D" id="3.40.50.410">
    <property type="entry name" value="von Willebrand factor, type A domain"/>
    <property type="match status" value="1"/>
</dbReference>
<dbReference type="AlphaFoldDB" id="A0A9Y4KC86"/>
<dbReference type="SUPFAM" id="SSF81995">
    <property type="entry name" value="beta-sandwich domain of Sec23/24"/>
    <property type="match status" value="1"/>
</dbReference>
<dbReference type="GO" id="GO:0008270">
    <property type="term" value="F:zinc ion binding"/>
    <property type="evidence" value="ECO:0007669"/>
    <property type="project" value="InterPro"/>
</dbReference>
<comment type="subcellular location">
    <subcellularLocation>
        <location evidence="1">Cytoplasmic vesicle</location>
        <location evidence="1">COPII-coated vesicle membrane</location>
        <topology evidence="1">Peripheral membrane protein</topology>
        <orientation evidence="1">Cytoplasmic side</orientation>
    </subcellularLocation>
    <subcellularLocation>
        <location evidence="2">Endoplasmic reticulum membrane</location>
        <topology evidence="2">Peripheral membrane protein</topology>
        <orientation evidence="2">Cytoplasmic side</orientation>
    </subcellularLocation>
</comment>
<evidence type="ECO:0000256" key="4">
    <source>
        <dbReference type="SAM" id="MobiDB-lite"/>
    </source>
</evidence>
<evidence type="ECO:0000256" key="3">
    <source>
        <dbReference type="ARBA" id="ARBA00023329"/>
    </source>
</evidence>
<dbReference type="InterPro" id="IPR036175">
    <property type="entry name" value="Sec23/24_helical_dom_sf"/>
</dbReference>
<feature type="domain" description="4Fe-4S ferredoxin-type" evidence="5">
    <location>
        <begin position="354"/>
        <end position="385"/>
    </location>
</feature>
<dbReference type="SUPFAM" id="SSF82754">
    <property type="entry name" value="C-terminal, gelsolin-like domain of Sec23/24"/>
    <property type="match status" value="1"/>
</dbReference>
<dbReference type="InterPro" id="IPR050550">
    <property type="entry name" value="SEC23_SEC24_subfamily"/>
</dbReference>
<dbReference type="InterPro" id="IPR029006">
    <property type="entry name" value="ADF-H/Gelsolin-like_dom_sf"/>
</dbReference>
<dbReference type="Gene3D" id="3.40.20.10">
    <property type="entry name" value="Severin"/>
    <property type="match status" value="1"/>
</dbReference>
<evidence type="ECO:0000313" key="7">
    <source>
        <dbReference type="RefSeq" id="XP_008286897.1"/>
    </source>
</evidence>
<protein>
    <submittedName>
        <fullName evidence="7">Protein transport protein Sec24C</fullName>
    </submittedName>
</protein>
<dbReference type="GO" id="GO:0000149">
    <property type="term" value="F:SNARE binding"/>
    <property type="evidence" value="ECO:0007669"/>
    <property type="project" value="TreeGrafter"/>
</dbReference>
<dbReference type="Pfam" id="PF08033">
    <property type="entry name" value="Sec23_BS"/>
    <property type="match status" value="1"/>
</dbReference>
<dbReference type="InterPro" id="IPR036174">
    <property type="entry name" value="Znf_Sec23_Sec24_sf"/>
</dbReference>
<reference evidence="7" key="1">
    <citation type="submission" date="2025-08" db="UniProtKB">
        <authorList>
            <consortium name="RefSeq"/>
        </authorList>
    </citation>
    <scope>IDENTIFICATION</scope>
</reference>
<dbReference type="InterPro" id="IPR006896">
    <property type="entry name" value="Sec23/24_trunk_dom"/>
</dbReference>
<dbReference type="PANTHER" id="PTHR13803">
    <property type="entry name" value="SEC24-RELATED PROTEIN"/>
    <property type="match status" value="1"/>
</dbReference>
<proteinExistence type="predicted"/>
<accession>A0A9Y4KC86</accession>
<feature type="compositionally biased region" description="Polar residues" evidence="4">
    <location>
        <begin position="87"/>
        <end position="109"/>
    </location>
</feature>
<evidence type="ECO:0000256" key="2">
    <source>
        <dbReference type="ARBA" id="ARBA00004397"/>
    </source>
</evidence>
<dbReference type="GO" id="GO:0070971">
    <property type="term" value="C:endoplasmic reticulum exit site"/>
    <property type="evidence" value="ECO:0007669"/>
    <property type="project" value="TreeGrafter"/>
</dbReference>
<dbReference type="Proteomes" id="UP000694891">
    <property type="component" value="Unplaced"/>
</dbReference>
<dbReference type="RefSeq" id="XP_008286897.1">
    <property type="nucleotide sequence ID" value="XM_008288675.1"/>
</dbReference>